<dbReference type="InterPro" id="IPR025374">
    <property type="entry name" value="DUF4364"/>
</dbReference>
<dbReference type="Gene3D" id="1.10.10.10">
    <property type="entry name" value="Winged helix-like DNA-binding domain superfamily/Winged helix DNA-binding domain"/>
    <property type="match status" value="1"/>
</dbReference>
<dbReference type="InterPro" id="IPR011991">
    <property type="entry name" value="ArsR-like_HTH"/>
</dbReference>
<dbReference type="SUPFAM" id="SSF46785">
    <property type="entry name" value="Winged helix' DNA-binding domain"/>
    <property type="match status" value="1"/>
</dbReference>
<dbReference type="InterPro" id="IPR036388">
    <property type="entry name" value="WH-like_DNA-bd_sf"/>
</dbReference>
<dbReference type="InterPro" id="IPR036390">
    <property type="entry name" value="WH_DNA-bd_sf"/>
</dbReference>
<dbReference type="EMBL" id="DXCH01000074">
    <property type="protein sequence ID" value="HIZ06840.1"/>
    <property type="molecule type" value="Genomic_DNA"/>
</dbReference>
<sequence length="171" mass="19784">MSEPLTLYRLMILYMLDKVDFPLTNTQITNFILEKDYTTYFTVQQTFSELVDSGLITAESTHNNTLYRITPEGQQTLKFFSDKISDAIKEDILHFFKDNQMTLKTEASVIADYYKTPGGDYAVRCQIRNKDRSVIDLTISVSSREQAMAVCQNWKKQSSDIYALLMDELIK</sequence>
<name>A0A9D2D1L4_9FIRM</name>
<accession>A0A9D2D1L4</accession>
<evidence type="ECO:0000313" key="1">
    <source>
        <dbReference type="EMBL" id="HIZ06840.1"/>
    </source>
</evidence>
<proteinExistence type="predicted"/>
<protein>
    <submittedName>
        <fullName evidence="1">DUF4364 family protein</fullName>
    </submittedName>
</protein>
<comment type="caution">
    <text evidence="1">The sequence shown here is derived from an EMBL/GenBank/DDBJ whole genome shotgun (WGS) entry which is preliminary data.</text>
</comment>
<dbReference type="Proteomes" id="UP000824024">
    <property type="component" value="Unassembled WGS sequence"/>
</dbReference>
<gene>
    <name evidence="1" type="ORF">IAA08_02755</name>
</gene>
<organism evidence="1 2">
    <name type="scientific">Candidatus Eubacterium avistercoris</name>
    <dbReference type="NCBI Taxonomy" id="2838567"/>
    <lineage>
        <taxon>Bacteria</taxon>
        <taxon>Bacillati</taxon>
        <taxon>Bacillota</taxon>
        <taxon>Clostridia</taxon>
        <taxon>Eubacteriales</taxon>
        <taxon>Eubacteriaceae</taxon>
        <taxon>Eubacterium</taxon>
    </lineage>
</organism>
<dbReference type="CDD" id="cd00090">
    <property type="entry name" value="HTH_ARSR"/>
    <property type="match status" value="1"/>
</dbReference>
<dbReference type="AlphaFoldDB" id="A0A9D2D1L4"/>
<dbReference type="Pfam" id="PF14277">
    <property type="entry name" value="DUF4364"/>
    <property type="match status" value="1"/>
</dbReference>
<evidence type="ECO:0000313" key="2">
    <source>
        <dbReference type="Proteomes" id="UP000824024"/>
    </source>
</evidence>
<reference evidence="1" key="1">
    <citation type="journal article" date="2021" name="PeerJ">
        <title>Extensive microbial diversity within the chicken gut microbiome revealed by metagenomics and culture.</title>
        <authorList>
            <person name="Gilroy R."/>
            <person name="Ravi A."/>
            <person name="Getino M."/>
            <person name="Pursley I."/>
            <person name="Horton D.L."/>
            <person name="Alikhan N.F."/>
            <person name="Baker D."/>
            <person name="Gharbi K."/>
            <person name="Hall N."/>
            <person name="Watson M."/>
            <person name="Adriaenssens E.M."/>
            <person name="Foster-Nyarko E."/>
            <person name="Jarju S."/>
            <person name="Secka A."/>
            <person name="Antonio M."/>
            <person name="Oren A."/>
            <person name="Chaudhuri R.R."/>
            <person name="La Ragione R."/>
            <person name="Hildebrand F."/>
            <person name="Pallen M.J."/>
        </authorList>
    </citation>
    <scope>NUCLEOTIDE SEQUENCE</scope>
    <source>
        <strain evidence="1">CHK192-9172</strain>
    </source>
</reference>
<reference evidence="1" key="2">
    <citation type="submission" date="2021-04" db="EMBL/GenBank/DDBJ databases">
        <authorList>
            <person name="Gilroy R."/>
        </authorList>
    </citation>
    <scope>NUCLEOTIDE SEQUENCE</scope>
    <source>
        <strain evidence="1">CHK192-9172</strain>
    </source>
</reference>